<gene>
    <name evidence="1" type="ORF">ACFSC3_08335</name>
</gene>
<comment type="caution">
    <text evidence="1">The sequence shown here is derived from an EMBL/GenBank/DDBJ whole genome shotgun (WGS) entry which is preliminary data.</text>
</comment>
<sequence>MGEISAAEETWECFPRGRVRLDDAMIFRCIRAALAARLEPTSRDKPALFAADAEGN</sequence>
<dbReference type="RefSeq" id="WP_380939948.1">
    <property type="nucleotide sequence ID" value="NZ_JBHUFC010000003.1"/>
</dbReference>
<keyword evidence="2" id="KW-1185">Reference proteome</keyword>
<evidence type="ECO:0008006" key="3">
    <source>
        <dbReference type="Google" id="ProtNLM"/>
    </source>
</evidence>
<name>A0ABW4NBQ6_9SPHN</name>
<organism evidence="1 2">
    <name type="scientific">Sphingomonas floccifaciens</name>
    <dbReference type="NCBI Taxonomy" id="1844115"/>
    <lineage>
        <taxon>Bacteria</taxon>
        <taxon>Pseudomonadati</taxon>
        <taxon>Pseudomonadota</taxon>
        <taxon>Alphaproteobacteria</taxon>
        <taxon>Sphingomonadales</taxon>
        <taxon>Sphingomonadaceae</taxon>
        <taxon>Sphingomonas</taxon>
    </lineage>
</organism>
<dbReference type="EMBL" id="JBHUFC010000003">
    <property type="protein sequence ID" value="MFD1787577.1"/>
    <property type="molecule type" value="Genomic_DNA"/>
</dbReference>
<evidence type="ECO:0000313" key="1">
    <source>
        <dbReference type="EMBL" id="MFD1787577.1"/>
    </source>
</evidence>
<reference evidence="2" key="1">
    <citation type="journal article" date="2019" name="Int. J. Syst. Evol. Microbiol.">
        <title>The Global Catalogue of Microorganisms (GCM) 10K type strain sequencing project: providing services to taxonomists for standard genome sequencing and annotation.</title>
        <authorList>
            <consortium name="The Broad Institute Genomics Platform"/>
            <consortium name="The Broad Institute Genome Sequencing Center for Infectious Disease"/>
            <person name="Wu L."/>
            <person name="Ma J."/>
        </authorList>
    </citation>
    <scope>NUCLEOTIDE SEQUENCE [LARGE SCALE GENOMIC DNA]</scope>
    <source>
        <strain evidence="2">Q85</strain>
    </source>
</reference>
<protein>
    <recommendedName>
        <fullName evidence="3">Transposase</fullName>
    </recommendedName>
</protein>
<dbReference type="Proteomes" id="UP001597283">
    <property type="component" value="Unassembled WGS sequence"/>
</dbReference>
<evidence type="ECO:0000313" key="2">
    <source>
        <dbReference type="Proteomes" id="UP001597283"/>
    </source>
</evidence>
<proteinExistence type="predicted"/>
<accession>A0ABW4NBQ6</accession>